<evidence type="ECO:0000256" key="1">
    <source>
        <dbReference type="ARBA" id="ARBA00006969"/>
    </source>
</evidence>
<dbReference type="HAMAP" id="MF_00341">
    <property type="entry name" value="UPF0146"/>
    <property type="match status" value="1"/>
</dbReference>
<dbReference type="EMBL" id="RZIG01000002">
    <property type="protein sequence ID" value="RYJ10336.1"/>
    <property type="molecule type" value="Genomic_DNA"/>
</dbReference>
<comment type="caution">
    <text evidence="3">The sequence shown here is derived from an EMBL/GenBank/DDBJ whole genome shotgun (WGS) entry which is preliminary data.</text>
</comment>
<organism evidence="3 4">
    <name type="scientific">Haloarcula hispanica</name>
    <dbReference type="NCBI Taxonomy" id="51589"/>
    <lineage>
        <taxon>Archaea</taxon>
        <taxon>Methanobacteriati</taxon>
        <taxon>Methanobacteriota</taxon>
        <taxon>Stenosarchaea group</taxon>
        <taxon>Halobacteria</taxon>
        <taxon>Halobacteriales</taxon>
        <taxon>Haloarculaceae</taxon>
        <taxon>Haloarcula</taxon>
    </lineage>
</organism>
<dbReference type="InterPro" id="IPR029063">
    <property type="entry name" value="SAM-dependent_MTases_sf"/>
</dbReference>
<evidence type="ECO:0000256" key="2">
    <source>
        <dbReference type="HAMAP-Rule" id="MF_00341"/>
    </source>
</evidence>
<dbReference type="Proteomes" id="UP000293535">
    <property type="component" value="Unassembled WGS sequence"/>
</dbReference>
<evidence type="ECO:0000313" key="3">
    <source>
        <dbReference type="EMBL" id="RYJ10336.1"/>
    </source>
</evidence>
<proteinExistence type="inferred from homology"/>
<comment type="similarity">
    <text evidence="1 2">Belongs to the UPF0146 family.</text>
</comment>
<sequence>MYDVTDTTDPLVDRLASVDSVVEVGIGNHPDVAGALAERGVDVTATDIVERAVSEGVRFVVDDILDPDESVYAGCDIVFARNLPPELHRPTLAVANTVGAAFWFTTLGGDQPTVAVEREQLPGGETLYRAKDSKALE</sequence>
<evidence type="ECO:0000313" key="4">
    <source>
        <dbReference type="Proteomes" id="UP000293535"/>
    </source>
</evidence>
<protein>
    <recommendedName>
        <fullName evidence="2">UPF0146 protein ELS20_10265</fullName>
    </recommendedName>
</protein>
<dbReference type="Gene3D" id="3.40.50.150">
    <property type="entry name" value="Vaccinia Virus protein VP39"/>
    <property type="match status" value="1"/>
</dbReference>
<dbReference type="AlphaFoldDB" id="A0A482T4K0"/>
<dbReference type="Pfam" id="PF03686">
    <property type="entry name" value="UPF0146"/>
    <property type="match status" value="1"/>
</dbReference>
<dbReference type="RefSeq" id="WP_129755589.1">
    <property type="nucleotide sequence ID" value="NZ_JAFKAA010000002.1"/>
</dbReference>
<reference evidence="3 4" key="1">
    <citation type="submission" date="2018-12" db="EMBL/GenBank/DDBJ databases">
        <title>Draft genome sequence of Haloarcula hispinica strain 18.1, an halophilic archaeon isolated from Chott El Jerid of Southern Tunisia.</title>
        <authorList>
            <person name="Najjari A."/>
            <person name="Ben Dhia O."/>
            <person name="Ferjani R."/>
            <person name="Mahjoubi M."/>
            <person name="Sghaier H."/>
            <person name="Elshahed M."/>
            <person name="Ouzari H.I."/>
            <person name="Cherid A."/>
            <person name="Youssef N."/>
        </authorList>
    </citation>
    <scope>NUCLEOTIDE SEQUENCE [LARGE SCALE GENOMIC DNA]</scope>
    <source>
        <strain evidence="3 4">18.1</strain>
    </source>
</reference>
<gene>
    <name evidence="3" type="ORF">ELS20_10265</name>
</gene>
<name>A0A482T4K0_HALHI</name>
<accession>A0A482T4K0</accession>
<dbReference type="PIRSF" id="PIRSF016725">
    <property type="entry name" value="UCP016725"/>
    <property type="match status" value="1"/>
</dbReference>
<dbReference type="InterPro" id="IPR005353">
    <property type="entry name" value="UPF0146"/>
</dbReference>
<dbReference type="SUPFAM" id="SSF53335">
    <property type="entry name" value="S-adenosyl-L-methionine-dependent methyltransferases"/>
    <property type="match status" value="1"/>
</dbReference>